<dbReference type="Proteomes" id="UP001055057">
    <property type="component" value="Unassembled WGS sequence"/>
</dbReference>
<organism evidence="3 4">
    <name type="scientific">Methylobacterium trifolii</name>
    <dbReference type="NCBI Taxonomy" id="1003092"/>
    <lineage>
        <taxon>Bacteria</taxon>
        <taxon>Pseudomonadati</taxon>
        <taxon>Pseudomonadota</taxon>
        <taxon>Alphaproteobacteria</taxon>
        <taxon>Hyphomicrobiales</taxon>
        <taxon>Methylobacteriaceae</taxon>
        <taxon>Methylobacterium</taxon>
    </lineage>
</organism>
<dbReference type="Gene3D" id="3.30.450.20">
    <property type="entry name" value="PAS domain"/>
    <property type="match status" value="1"/>
</dbReference>
<comment type="caution">
    <text evidence="3">The sequence shown here is derived from an EMBL/GenBank/DDBJ whole genome shotgun (WGS) entry which is preliminary data.</text>
</comment>
<gene>
    <name evidence="3" type="ORF">MPOCJGCO_4275</name>
</gene>
<proteinExistence type="predicted"/>
<dbReference type="InterPro" id="IPR013655">
    <property type="entry name" value="PAS_fold_3"/>
</dbReference>
<evidence type="ECO:0000313" key="4">
    <source>
        <dbReference type="Proteomes" id="UP001055057"/>
    </source>
</evidence>
<sequence>MVDPSSHLTQALAAAGIVGTWHWRIANGGVVLDRGSAELLTGNAELAGEVLDLDASFACLHPDDRLRVLALVGEHERRGGPITMEYRVRSPEGRVRLLMDRGQVVEEADGTRVGYGLLLDITDTRPPGGNGPDMDVATLTDVVDHCLSMRDLLVRHGTTKMRLLIDVLLLELGRSLASQGREPDEACFHERGHAVRFDGADHDTGRSPGPGLKSASVKRFQ</sequence>
<evidence type="ECO:0000259" key="2">
    <source>
        <dbReference type="Pfam" id="PF08447"/>
    </source>
</evidence>
<feature type="domain" description="PAS fold-3" evidence="2">
    <location>
        <begin position="54"/>
        <end position="113"/>
    </location>
</feature>
<accession>A0ABQ4U7L5</accession>
<dbReference type="Pfam" id="PF08447">
    <property type="entry name" value="PAS_3"/>
    <property type="match status" value="1"/>
</dbReference>
<dbReference type="InterPro" id="IPR035965">
    <property type="entry name" value="PAS-like_dom_sf"/>
</dbReference>
<feature type="region of interest" description="Disordered" evidence="1">
    <location>
        <begin position="197"/>
        <end position="221"/>
    </location>
</feature>
<evidence type="ECO:0000256" key="1">
    <source>
        <dbReference type="SAM" id="MobiDB-lite"/>
    </source>
</evidence>
<dbReference type="RefSeq" id="WP_238184784.1">
    <property type="nucleotide sequence ID" value="NZ_BPRB01000278.1"/>
</dbReference>
<dbReference type="SUPFAM" id="SSF55785">
    <property type="entry name" value="PYP-like sensor domain (PAS domain)"/>
    <property type="match status" value="1"/>
</dbReference>
<reference evidence="3" key="2">
    <citation type="submission" date="2021-08" db="EMBL/GenBank/DDBJ databases">
        <authorList>
            <person name="Tani A."/>
            <person name="Ola A."/>
            <person name="Ogura Y."/>
            <person name="Katsura K."/>
            <person name="Hayashi T."/>
        </authorList>
    </citation>
    <scope>NUCLEOTIDE SEQUENCE</scope>
    <source>
        <strain evidence="3">DSM 23632</strain>
    </source>
</reference>
<name>A0ABQ4U7L5_9HYPH</name>
<reference evidence="3" key="1">
    <citation type="journal article" date="2021" name="Front. Microbiol.">
        <title>Comprehensive Comparative Genomics and Phenotyping of Methylobacterium Species.</title>
        <authorList>
            <person name="Alessa O."/>
            <person name="Ogura Y."/>
            <person name="Fujitani Y."/>
            <person name="Takami H."/>
            <person name="Hayashi T."/>
            <person name="Sahin N."/>
            <person name="Tani A."/>
        </authorList>
    </citation>
    <scope>NUCLEOTIDE SEQUENCE</scope>
    <source>
        <strain evidence="3">DSM 23632</strain>
    </source>
</reference>
<dbReference type="InterPro" id="IPR000014">
    <property type="entry name" value="PAS"/>
</dbReference>
<protein>
    <recommendedName>
        <fullName evidence="2">PAS fold-3 domain-containing protein</fullName>
    </recommendedName>
</protein>
<dbReference type="EMBL" id="BPRB01000278">
    <property type="protein sequence ID" value="GJE62145.1"/>
    <property type="molecule type" value="Genomic_DNA"/>
</dbReference>
<evidence type="ECO:0000313" key="3">
    <source>
        <dbReference type="EMBL" id="GJE62145.1"/>
    </source>
</evidence>
<keyword evidence="4" id="KW-1185">Reference proteome</keyword>
<dbReference type="CDD" id="cd00130">
    <property type="entry name" value="PAS"/>
    <property type="match status" value="1"/>
</dbReference>